<comment type="caution">
    <text evidence="1">The sequence shown here is derived from an EMBL/GenBank/DDBJ whole genome shotgun (WGS) entry which is preliminary data.</text>
</comment>
<evidence type="ECO:0000313" key="1">
    <source>
        <dbReference type="EMBL" id="EUC67575.1"/>
    </source>
</evidence>
<accession>X8JUG5</accession>
<dbReference type="AlphaFoldDB" id="X8JUG5"/>
<sequence length="149" mass="17043">MLTRRPTHFLFRYDVNYPSHLSDTFFSIDDVPGSRWLYGVPDWLMVILARMNTLLKYYGTCLDPTVAKGLEEKIRSKRTIVAAGVDPSLSMGRIVVQERWRLAALIFLFMALYSADSKDARDPGHVFGASDFATKPLAEVRFSRYKICI</sequence>
<protein>
    <submittedName>
        <fullName evidence="1">Fungal zn(2)-cys(6) binuclear cluster domain protein, putative</fullName>
    </submittedName>
</protein>
<gene>
    <name evidence="1" type="ORF">RSOL_561580</name>
</gene>
<proteinExistence type="predicted"/>
<name>X8JUG5_9AGAM</name>
<evidence type="ECO:0000313" key="2">
    <source>
        <dbReference type="Proteomes" id="UP000030108"/>
    </source>
</evidence>
<feature type="non-terminal residue" evidence="1">
    <location>
        <position position="149"/>
    </location>
</feature>
<organism evidence="1 2">
    <name type="scientific">Rhizoctonia solani AG-3 Rhs1AP</name>
    <dbReference type="NCBI Taxonomy" id="1086054"/>
    <lineage>
        <taxon>Eukaryota</taxon>
        <taxon>Fungi</taxon>
        <taxon>Dikarya</taxon>
        <taxon>Basidiomycota</taxon>
        <taxon>Agaricomycotina</taxon>
        <taxon>Agaricomycetes</taxon>
        <taxon>Cantharellales</taxon>
        <taxon>Ceratobasidiaceae</taxon>
        <taxon>Rhizoctonia</taxon>
    </lineage>
</organism>
<dbReference type="EMBL" id="JATN01000226">
    <property type="protein sequence ID" value="EUC67575.1"/>
    <property type="molecule type" value="Genomic_DNA"/>
</dbReference>
<reference evidence="2" key="1">
    <citation type="journal article" date="2014" name="Genome Announc.">
        <title>Draft genome sequence of the plant-pathogenic soil fungus Rhizoctonia solani anastomosis group 3 strain Rhs1AP.</title>
        <authorList>
            <person name="Cubeta M.A."/>
            <person name="Thomas E."/>
            <person name="Dean R.A."/>
            <person name="Jabaji S."/>
            <person name="Neate S.M."/>
            <person name="Tavantzis S."/>
            <person name="Toda T."/>
            <person name="Vilgalys R."/>
            <person name="Bharathan N."/>
            <person name="Fedorova-Abrams N."/>
            <person name="Pakala S.B."/>
            <person name="Pakala S.M."/>
            <person name="Zafar N."/>
            <person name="Joardar V."/>
            <person name="Losada L."/>
            <person name="Nierman W.C."/>
        </authorList>
    </citation>
    <scope>NUCLEOTIDE SEQUENCE [LARGE SCALE GENOMIC DNA]</scope>
    <source>
        <strain evidence="2">AG-3</strain>
    </source>
</reference>
<dbReference type="Proteomes" id="UP000030108">
    <property type="component" value="Unassembled WGS sequence"/>
</dbReference>